<dbReference type="InParanoid" id="A0A1X7UUX3"/>
<organism evidence="2">
    <name type="scientific">Amphimedon queenslandica</name>
    <name type="common">Sponge</name>
    <dbReference type="NCBI Taxonomy" id="400682"/>
    <lineage>
        <taxon>Eukaryota</taxon>
        <taxon>Metazoa</taxon>
        <taxon>Porifera</taxon>
        <taxon>Demospongiae</taxon>
        <taxon>Heteroscleromorpha</taxon>
        <taxon>Haplosclerida</taxon>
        <taxon>Niphatidae</taxon>
        <taxon>Amphimedon</taxon>
    </lineage>
</organism>
<evidence type="ECO:0000256" key="1">
    <source>
        <dbReference type="SAM" id="MobiDB-lite"/>
    </source>
</evidence>
<feature type="compositionally biased region" description="Basic residues" evidence="1">
    <location>
        <begin position="41"/>
        <end position="50"/>
    </location>
</feature>
<protein>
    <submittedName>
        <fullName evidence="2">Uncharacterized protein</fullName>
    </submittedName>
</protein>
<dbReference type="AlphaFoldDB" id="A0A1X7UUX3"/>
<sequence>MAEDNAVNKLIAYNDDHSSTPSRALRTVPRSVPSQALSKALSKRKTRKNKQTSESEDENDGSKKKQKKDTVSTEGKKQHKPSAKRSVNKKRKDKVIKTIYSWELCCFRNNSIAMTEREEHTKDNCR</sequence>
<evidence type="ECO:0000313" key="2">
    <source>
        <dbReference type="EnsemblMetazoa" id="Aqu2.1.31319_001"/>
    </source>
</evidence>
<reference evidence="2" key="1">
    <citation type="submission" date="2017-05" db="UniProtKB">
        <authorList>
            <consortium name="EnsemblMetazoa"/>
        </authorList>
    </citation>
    <scope>IDENTIFICATION</scope>
</reference>
<feature type="region of interest" description="Disordered" evidence="1">
    <location>
        <begin position="1"/>
        <end position="92"/>
    </location>
</feature>
<proteinExistence type="predicted"/>
<feature type="compositionally biased region" description="Basic and acidic residues" evidence="1">
    <location>
        <begin position="60"/>
        <end position="76"/>
    </location>
</feature>
<feature type="compositionally biased region" description="Basic residues" evidence="1">
    <location>
        <begin position="77"/>
        <end position="92"/>
    </location>
</feature>
<name>A0A1X7UUX3_AMPQE</name>
<dbReference type="EnsemblMetazoa" id="Aqu2.1.31319_001">
    <property type="protein sequence ID" value="Aqu2.1.31319_001"/>
    <property type="gene ID" value="Aqu2.1.31319"/>
</dbReference>
<accession>A0A1X7UUX3</accession>